<dbReference type="InterPro" id="IPR012445">
    <property type="entry name" value="ATG101"/>
</dbReference>
<comment type="similarity">
    <text evidence="1">Belongs to the ATG101 family.</text>
</comment>
<dbReference type="AlphaFoldDB" id="A0A3M7E321"/>
<evidence type="ECO:0000256" key="1">
    <source>
        <dbReference type="ARBA" id="ARBA00007130"/>
    </source>
</evidence>
<dbReference type="PANTHER" id="PTHR13292:SF0">
    <property type="entry name" value="AUTOPHAGY-RELATED PROTEIN 101"/>
    <property type="match status" value="1"/>
</dbReference>
<reference evidence="4 5" key="1">
    <citation type="journal article" date="2018" name="BMC Genomics">
        <title>Genomic evidence for intraspecific hybridization in a clonal and extremely halotolerant yeast.</title>
        <authorList>
            <person name="Gostincar C."/>
            <person name="Stajich J.E."/>
            <person name="Zupancic J."/>
            <person name="Zalar P."/>
            <person name="Gunde-Cimerman N."/>
        </authorList>
    </citation>
    <scope>NUCLEOTIDE SEQUENCE [LARGE SCALE GENOMIC DNA]</scope>
    <source>
        <strain evidence="4 5">EXF-2682</strain>
    </source>
</reference>
<dbReference type="PANTHER" id="PTHR13292">
    <property type="entry name" value="AUTOPHAGY-RELATED PROTEIN 101"/>
    <property type="match status" value="1"/>
</dbReference>
<evidence type="ECO:0000256" key="3">
    <source>
        <dbReference type="ARBA" id="ARBA00023006"/>
    </source>
</evidence>
<gene>
    <name evidence="4" type="ORF">D0863_05561</name>
</gene>
<name>A0A3M7E321_HORWE</name>
<evidence type="ECO:0000256" key="2">
    <source>
        <dbReference type="ARBA" id="ARBA00018874"/>
    </source>
</evidence>
<dbReference type="GO" id="GO:0000045">
    <property type="term" value="P:autophagosome assembly"/>
    <property type="evidence" value="ECO:0007669"/>
    <property type="project" value="TreeGrafter"/>
</dbReference>
<dbReference type="GO" id="GO:0019901">
    <property type="term" value="F:protein kinase binding"/>
    <property type="evidence" value="ECO:0007669"/>
    <property type="project" value="TreeGrafter"/>
</dbReference>
<dbReference type="GO" id="GO:0000407">
    <property type="term" value="C:phagophore assembly site"/>
    <property type="evidence" value="ECO:0007669"/>
    <property type="project" value="TreeGrafter"/>
</dbReference>
<keyword evidence="3" id="KW-0072">Autophagy</keyword>
<dbReference type="EMBL" id="QWIP01000163">
    <property type="protein sequence ID" value="RMY70780.1"/>
    <property type="molecule type" value="Genomic_DNA"/>
</dbReference>
<sequence length="218" mass="24403">MPIRSTAMMDNRKPPEFSIELSADRSSVKDVVKDGEAGNVTSNTRGEPGILHTIFFHRFFTPIYPSSHDVLDLTLPYVSEDDIESLIETKTTALVRALDTASTQQSPQYTSKAGRGSIVLQFLEKKRRKAGWFGVKGEEETVWENWVISVTLTSARSETEAARNKTSMETSLQKAAMKVVTLVNAERGHIPPITTNETNPFPYQILVNPRTDGWTRPF</sequence>
<dbReference type="Pfam" id="PF07855">
    <property type="entry name" value="ATG101"/>
    <property type="match status" value="1"/>
</dbReference>
<dbReference type="OrthoDB" id="10259639at2759"/>
<dbReference type="VEuPathDB" id="FungiDB:BTJ68_15170"/>
<protein>
    <recommendedName>
        <fullName evidence="2">Autophagy-related protein 101</fullName>
    </recommendedName>
</protein>
<evidence type="ECO:0000313" key="5">
    <source>
        <dbReference type="Proteomes" id="UP000269276"/>
    </source>
</evidence>
<dbReference type="Proteomes" id="UP000269276">
    <property type="component" value="Unassembled WGS sequence"/>
</dbReference>
<proteinExistence type="inferred from homology"/>
<comment type="caution">
    <text evidence="4">The sequence shown here is derived from an EMBL/GenBank/DDBJ whole genome shotgun (WGS) entry which is preliminary data.</text>
</comment>
<organism evidence="4 5">
    <name type="scientific">Hortaea werneckii</name>
    <name type="common">Black yeast</name>
    <name type="synonym">Cladosporium werneckii</name>
    <dbReference type="NCBI Taxonomy" id="91943"/>
    <lineage>
        <taxon>Eukaryota</taxon>
        <taxon>Fungi</taxon>
        <taxon>Dikarya</taxon>
        <taxon>Ascomycota</taxon>
        <taxon>Pezizomycotina</taxon>
        <taxon>Dothideomycetes</taxon>
        <taxon>Dothideomycetidae</taxon>
        <taxon>Mycosphaerellales</taxon>
        <taxon>Teratosphaeriaceae</taxon>
        <taxon>Hortaea</taxon>
    </lineage>
</organism>
<dbReference type="GO" id="GO:1990316">
    <property type="term" value="C:Atg1/ULK1 kinase complex"/>
    <property type="evidence" value="ECO:0007669"/>
    <property type="project" value="TreeGrafter"/>
</dbReference>
<accession>A0A3M7E321</accession>
<evidence type="ECO:0000313" key="4">
    <source>
        <dbReference type="EMBL" id="RMY70780.1"/>
    </source>
</evidence>